<sequence>MKRLYSIGLRNLSDIVAKYYLANPHTFRIIEGMLGNAGEPAVQVNETARHYLSMLSLDLTVKRTIEAIKRAINDYVVGREFRLERGQEIWGALDVPRTVATYPSLYSYLTYVPSNAIPEYAMLRKMAVFVKRVACKSLPSTIALVGDQALQENPLNIILREIIGRMRSNCVTLSRKINELPRTTSVGELSSYVRTRGPYLPSWFHGAYKAYSIARRVSGNPNYKAGMSRRFEGKDFVLLGWRLYELFIMLLVLDIFAELGYSAKLNDNYVELTRRGKTIRLLFNGQLDSSIIKSVDGDETIAASIRGRPDVSIQDDNPNGGKLIVIDGKFSRYPAYITAGRFKVMAYMYEYNADLGMVMFPGLNESRKYDEEDEATARLWMKIKNKGYSEIVLSNEKRIYMVRLDPGLSEDPGQVWRDSRKTLEKLLRRHVT</sequence>
<reference evidence="1" key="1">
    <citation type="journal article" date="2014" name="Int. J. Syst. Evol. Microbiol.">
        <title>Complete genome sequence of Corynebacterium casei LMG S-19264T (=DSM 44701T), isolated from a smear-ripened cheese.</title>
        <authorList>
            <consortium name="US DOE Joint Genome Institute (JGI-PGF)"/>
            <person name="Walter F."/>
            <person name="Albersmeier A."/>
            <person name="Kalinowski J."/>
            <person name="Ruckert C."/>
        </authorList>
    </citation>
    <scope>NUCLEOTIDE SEQUENCE</scope>
    <source>
        <strain evidence="1">JCM 10088</strain>
    </source>
</reference>
<dbReference type="EMBL" id="BMNL01000001">
    <property type="protein sequence ID" value="GGP19542.1"/>
    <property type="molecule type" value="Genomic_DNA"/>
</dbReference>
<evidence type="ECO:0000313" key="1">
    <source>
        <dbReference type="EMBL" id="GGP19542.1"/>
    </source>
</evidence>
<name>A0A830GUL6_9CREN</name>
<proteinExistence type="predicted"/>
<gene>
    <name evidence="1" type="ORF">GCM10007981_03650</name>
</gene>
<dbReference type="RefSeq" id="WP_188595753.1">
    <property type="nucleotide sequence ID" value="NZ_BMNL01000001.1"/>
</dbReference>
<dbReference type="AlphaFoldDB" id="A0A830GUL6"/>
<accession>A0A830GUL6</accession>
<evidence type="ECO:0000313" key="2">
    <source>
        <dbReference type="Proteomes" id="UP000610960"/>
    </source>
</evidence>
<dbReference type="Proteomes" id="UP000610960">
    <property type="component" value="Unassembled WGS sequence"/>
</dbReference>
<organism evidence="1 2">
    <name type="scientific">Thermocladium modestius</name>
    <dbReference type="NCBI Taxonomy" id="62609"/>
    <lineage>
        <taxon>Archaea</taxon>
        <taxon>Thermoproteota</taxon>
        <taxon>Thermoprotei</taxon>
        <taxon>Thermoproteales</taxon>
        <taxon>Thermoproteaceae</taxon>
        <taxon>Thermocladium</taxon>
    </lineage>
</organism>
<keyword evidence="2" id="KW-1185">Reference proteome</keyword>
<dbReference type="OrthoDB" id="26009at2157"/>
<comment type="caution">
    <text evidence="1">The sequence shown here is derived from an EMBL/GenBank/DDBJ whole genome shotgun (WGS) entry which is preliminary data.</text>
</comment>
<protein>
    <submittedName>
        <fullName evidence="1">Uncharacterized protein</fullName>
    </submittedName>
</protein>
<reference evidence="1" key="2">
    <citation type="submission" date="2020-09" db="EMBL/GenBank/DDBJ databases">
        <authorList>
            <person name="Sun Q."/>
            <person name="Ohkuma M."/>
        </authorList>
    </citation>
    <scope>NUCLEOTIDE SEQUENCE</scope>
    <source>
        <strain evidence="1">JCM 10088</strain>
    </source>
</reference>